<dbReference type="OrthoDB" id="4085602at2"/>
<reference evidence="1 2" key="1">
    <citation type="submission" date="2016-10" db="EMBL/GenBank/DDBJ databases">
        <title>Genome sequence of Streptomyces sp. MUSC 93.</title>
        <authorList>
            <person name="Lee L.-H."/>
            <person name="Ser H.-L."/>
            <person name="Law J.W.-F."/>
        </authorList>
    </citation>
    <scope>NUCLEOTIDE SEQUENCE [LARGE SCALE GENOMIC DNA]</scope>
    <source>
        <strain evidence="1 2">MUSC 93</strain>
    </source>
</reference>
<evidence type="ECO:0000313" key="2">
    <source>
        <dbReference type="Proteomes" id="UP000179935"/>
    </source>
</evidence>
<proteinExistence type="predicted"/>
<gene>
    <name evidence="1" type="ORF">BIV24_09075</name>
</gene>
<sequence>MSKPSIHYMVTMPDGTVPPTSGSTGPYTTVNLTDHVGQVVDHPTPCKNLWFDESEFSYFRTYTRRGVGEVLERSSEWPVQWPVRLFVVEPLGETGNWGGRYYPYWVLAHRLRIVEETDISRAFGPRGEKVLNLIQQQLPELAGQWASEWAADPEGTRARYDAWITNRVGRKHALGWVDVKARSARREAAVRQARELASTTAEKAAAAVIDDQDAVSFIGRRARCLVAAEMFHDLLRRYDFQREVLAILRGSDLDTNAPALARA</sequence>
<dbReference type="STRING" id="1428652.BIV24_09075"/>
<comment type="caution">
    <text evidence="1">The sequence shown here is derived from an EMBL/GenBank/DDBJ whole genome shotgun (WGS) entry which is preliminary data.</text>
</comment>
<accession>A0A1S2PNX1</accession>
<dbReference type="Proteomes" id="UP000179935">
    <property type="component" value="Unassembled WGS sequence"/>
</dbReference>
<dbReference type="RefSeq" id="WP_071365691.1">
    <property type="nucleotide sequence ID" value="NZ_MLYP01000023.1"/>
</dbReference>
<protein>
    <submittedName>
        <fullName evidence="1">Uncharacterized protein</fullName>
    </submittedName>
</protein>
<dbReference type="AlphaFoldDB" id="A0A1S2PNX1"/>
<evidence type="ECO:0000313" key="1">
    <source>
        <dbReference type="EMBL" id="OIJ95423.1"/>
    </source>
</evidence>
<keyword evidence="2" id="KW-1185">Reference proteome</keyword>
<organism evidence="1 2">
    <name type="scientific">Streptomyces colonosanans</name>
    <dbReference type="NCBI Taxonomy" id="1428652"/>
    <lineage>
        <taxon>Bacteria</taxon>
        <taxon>Bacillati</taxon>
        <taxon>Actinomycetota</taxon>
        <taxon>Actinomycetes</taxon>
        <taxon>Kitasatosporales</taxon>
        <taxon>Streptomycetaceae</taxon>
        <taxon>Streptomyces</taxon>
    </lineage>
</organism>
<dbReference type="EMBL" id="MLYP01000023">
    <property type="protein sequence ID" value="OIJ95423.1"/>
    <property type="molecule type" value="Genomic_DNA"/>
</dbReference>
<name>A0A1S2PNX1_9ACTN</name>